<dbReference type="SUPFAM" id="SSF53474">
    <property type="entry name" value="alpha/beta-Hydrolases"/>
    <property type="match status" value="1"/>
</dbReference>
<accession>A0A2P6TF59</accession>
<keyword evidence="2" id="KW-1185">Reference proteome</keyword>
<gene>
    <name evidence="1" type="ORF">C2E21_8204</name>
</gene>
<dbReference type="InterPro" id="IPR009091">
    <property type="entry name" value="RCC1/BLIP-II"/>
</dbReference>
<dbReference type="Gene3D" id="3.40.50.1820">
    <property type="entry name" value="alpha/beta hydrolase"/>
    <property type="match status" value="1"/>
</dbReference>
<dbReference type="OrthoDB" id="10638958at2759"/>
<dbReference type="SUPFAM" id="SSF50985">
    <property type="entry name" value="RCC1/BLIP-II"/>
    <property type="match status" value="1"/>
</dbReference>
<organism evidence="1 2">
    <name type="scientific">Chlorella sorokiniana</name>
    <name type="common">Freshwater green alga</name>
    <dbReference type="NCBI Taxonomy" id="3076"/>
    <lineage>
        <taxon>Eukaryota</taxon>
        <taxon>Viridiplantae</taxon>
        <taxon>Chlorophyta</taxon>
        <taxon>core chlorophytes</taxon>
        <taxon>Trebouxiophyceae</taxon>
        <taxon>Chlorellales</taxon>
        <taxon>Chlorellaceae</taxon>
        <taxon>Chlorella clade</taxon>
        <taxon>Chlorella</taxon>
    </lineage>
</organism>
<name>A0A2P6TF59_CHLSO</name>
<evidence type="ECO:0000313" key="1">
    <source>
        <dbReference type="EMBL" id="PRW32609.1"/>
    </source>
</evidence>
<evidence type="ECO:0000313" key="2">
    <source>
        <dbReference type="Proteomes" id="UP000239899"/>
    </source>
</evidence>
<reference evidence="1 2" key="1">
    <citation type="journal article" date="2018" name="Plant J.">
        <title>Genome sequences of Chlorella sorokiniana UTEX 1602 and Micractinium conductrix SAG 241.80: implications to maltose excretion by a green alga.</title>
        <authorList>
            <person name="Arriola M.B."/>
            <person name="Velmurugan N."/>
            <person name="Zhang Y."/>
            <person name="Plunkett M.H."/>
            <person name="Hondzo H."/>
            <person name="Barney B.M."/>
        </authorList>
    </citation>
    <scope>NUCLEOTIDE SEQUENCE [LARGE SCALE GENOMIC DNA]</scope>
    <source>
        <strain evidence="2">UTEX 1602</strain>
    </source>
</reference>
<sequence length="521" mass="56156">MVLAFQKLADEFGVILVGPDAESVMWGGSDDDAHVAACLAEVRRMPGVSIDPNRILVGGFSNGAMHAPVVAFQSLTYSALAVMHGQFLDSTWTRGVPYPYGWTNFPHVWLSSGTLDNTGWESSLAGLREYCFIPSLTYKLYPVAHQLPEKEKRDMLQWFLTGAGSQPRPPSNFRTAGGIPQLPASTSSARALQARLAPGHYLSAHLAFIPKTGKLATCWNTTSGMTCKTPAMMNGLSIAVSGDFNKACTVLGRTQTLDVLVSTDAVQYGTCRYNCPAVLRRPCVHDIVAIAPTMWGAGYFPCNYEFASRRDLLLHKDGSLSCVASAAPGWVSQVELETDVNEATICKRKPRGALFSGIALNRYHAVAIRKSDGAVVGWGCDGKGSFQEGVRAWGMMENPTSTKPTRADQLLPAAVAKPSKKNGVVAMDAPMYNAYALLRNGTLIGWGPGYPKGGKQVVSGIISFKASVDAYDAAQLLVIKTDGSLWVYRSRVGYCPPYWPPSIDKIAWDAGKRLAKAGTMV</sequence>
<dbReference type="Proteomes" id="UP000239899">
    <property type="component" value="Unassembled WGS sequence"/>
</dbReference>
<protein>
    <submittedName>
        <fullName evidence="1">Phospholipase</fullName>
    </submittedName>
</protein>
<dbReference type="InterPro" id="IPR029058">
    <property type="entry name" value="AB_hydrolase_fold"/>
</dbReference>
<comment type="caution">
    <text evidence="1">The sequence shown here is derived from an EMBL/GenBank/DDBJ whole genome shotgun (WGS) entry which is preliminary data.</text>
</comment>
<proteinExistence type="predicted"/>
<dbReference type="AlphaFoldDB" id="A0A2P6TF59"/>
<dbReference type="Gene3D" id="2.130.10.30">
    <property type="entry name" value="Regulator of chromosome condensation 1/beta-lactamase-inhibitor protein II"/>
    <property type="match status" value="1"/>
</dbReference>
<dbReference type="EMBL" id="LHPG02000019">
    <property type="protein sequence ID" value="PRW32609.1"/>
    <property type="molecule type" value="Genomic_DNA"/>
</dbReference>